<dbReference type="InterPro" id="IPR001789">
    <property type="entry name" value="Sig_transdc_resp-reg_receiver"/>
</dbReference>
<dbReference type="SUPFAM" id="SSF52172">
    <property type="entry name" value="CheY-like"/>
    <property type="match status" value="1"/>
</dbReference>
<keyword evidence="1 2" id="KW-0597">Phosphoprotein</keyword>
<evidence type="ECO:0000256" key="1">
    <source>
        <dbReference type="ARBA" id="ARBA00022553"/>
    </source>
</evidence>
<dbReference type="SMART" id="SM00448">
    <property type="entry name" value="REC"/>
    <property type="match status" value="1"/>
</dbReference>
<evidence type="ECO:0000313" key="4">
    <source>
        <dbReference type="EMBL" id="EWY36055.1"/>
    </source>
</evidence>
<dbReference type="Pfam" id="PF00072">
    <property type="entry name" value="Response_reg"/>
    <property type="match status" value="1"/>
</dbReference>
<feature type="domain" description="Response regulatory" evidence="3">
    <location>
        <begin position="6"/>
        <end position="118"/>
    </location>
</feature>
<name>W9GQ75_9PROT</name>
<dbReference type="InterPro" id="IPR011006">
    <property type="entry name" value="CheY-like_superfamily"/>
</dbReference>
<evidence type="ECO:0000259" key="3">
    <source>
        <dbReference type="PROSITE" id="PS50110"/>
    </source>
</evidence>
<dbReference type="Proteomes" id="UP000019486">
    <property type="component" value="Unassembled WGS sequence"/>
</dbReference>
<accession>W9GQ75</accession>
<dbReference type="OrthoDB" id="7306505at2"/>
<dbReference type="PANTHER" id="PTHR44591:SF3">
    <property type="entry name" value="RESPONSE REGULATORY DOMAIN-CONTAINING PROTEIN"/>
    <property type="match status" value="1"/>
</dbReference>
<dbReference type="Gene3D" id="3.40.50.2300">
    <property type="match status" value="1"/>
</dbReference>
<proteinExistence type="predicted"/>
<dbReference type="PANTHER" id="PTHR44591">
    <property type="entry name" value="STRESS RESPONSE REGULATOR PROTEIN 1"/>
    <property type="match status" value="1"/>
</dbReference>
<evidence type="ECO:0000313" key="5">
    <source>
        <dbReference type="Proteomes" id="UP000019486"/>
    </source>
</evidence>
<sequence length="129" mass="13494">MAGKMRLLIAEDDELVLLGLKLVVEQLGHQVYATARTAEEAVDIAECTLPDMALIDVGLADGSDGLFATREISGRLEIPVIVCSAHATEEQALGAGARRFLMKPFGIEALAEAIDGIRGPHVAGATLAA</sequence>
<organism evidence="4 5">
    <name type="scientific">Skermanella stibiiresistens SB22</name>
    <dbReference type="NCBI Taxonomy" id="1385369"/>
    <lineage>
        <taxon>Bacteria</taxon>
        <taxon>Pseudomonadati</taxon>
        <taxon>Pseudomonadota</taxon>
        <taxon>Alphaproteobacteria</taxon>
        <taxon>Rhodospirillales</taxon>
        <taxon>Azospirillaceae</taxon>
        <taxon>Skermanella</taxon>
    </lineage>
</organism>
<keyword evidence="5" id="KW-1185">Reference proteome</keyword>
<dbReference type="PROSITE" id="PS50110">
    <property type="entry name" value="RESPONSE_REGULATORY"/>
    <property type="match status" value="1"/>
</dbReference>
<dbReference type="STRING" id="1385369.N825_30070"/>
<dbReference type="InterPro" id="IPR050595">
    <property type="entry name" value="Bact_response_regulator"/>
</dbReference>
<feature type="modified residue" description="4-aspartylphosphate" evidence="2">
    <location>
        <position position="56"/>
    </location>
</feature>
<evidence type="ECO:0000256" key="2">
    <source>
        <dbReference type="PROSITE-ProRule" id="PRU00169"/>
    </source>
</evidence>
<protein>
    <recommendedName>
        <fullName evidence="3">Response regulatory domain-containing protein</fullName>
    </recommendedName>
</protein>
<dbReference type="EMBL" id="AVFL01000054">
    <property type="protein sequence ID" value="EWY36055.1"/>
    <property type="molecule type" value="Genomic_DNA"/>
</dbReference>
<dbReference type="AlphaFoldDB" id="W9GQ75"/>
<dbReference type="GO" id="GO:0000160">
    <property type="term" value="P:phosphorelay signal transduction system"/>
    <property type="evidence" value="ECO:0007669"/>
    <property type="project" value="InterPro"/>
</dbReference>
<comment type="caution">
    <text evidence="4">The sequence shown here is derived from an EMBL/GenBank/DDBJ whole genome shotgun (WGS) entry which is preliminary data.</text>
</comment>
<reference evidence="4 5" key="1">
    <citation type="submission" date="2013-08" db="EMBL/GenBank/DDBJ databases">
        <title>The genome sequence of Skermanella stibiiresistens.</title>
        <authorList>
            <person name="Zhu W."/>
            <person name="Wang G."/>
        </authorList>
    </citation>
    <scope>NUCLEOTIDE SEQUENCE [LARGE SCALE GENOMIC DNA]</scope>
    <source>
        <strain evidence="4 5">SB22</strain>
    </source>
</reference>
<gene>
    <name evidence="4" type="ORF">N825_30070</name>
</gene>